<dbReference type="Pfam" id="PF00691">
    <property type="entry name" value="OmpA"/>
    <property type="match status" value="2"/>
</dbReference>
<dbReference type="CDD" id="cd07185">
    <property type="entry name" value="OmpA_C-like"/>
    <property type="match status" value="2"/>
</dbReference>
<gene>
    <name evidence="6" type="ORF">NMS_0810</name>
</gene>
<dbReference type="PANTHER" id="PTHR30329">
    <property type="entry name" value="STATOR ELEMENT OF FLAGELLAR MOTOR COMPLEX"/>
    <property type="match status" value="1"/>
</dbReference>
<evidence type="ECO:0000259" key="5">
    <source>
        <dbReference type="PROSITE" id="PS51123"/>
    </source>
</evidence>
<comment type="subcellular location">
    <subcellularLocation>
        <location evidence="1">Cell outer membrane</location>
    </subcellularLocation>
</comment>
<sequence>MKSFATLVFTICFVAISSAQLTVEHSIYFDLDKYSLKQSELDAFDAFFKDLLYLPILDVEILGYCDDRGTIEYNQKLSENRVETVAMWLLDHDINLMNIYKEVAGKGEVALDKNSAQYNLIQARAQNRRVDVRFRLEEPAASRLAIPTLLKKDLTAEQRKVIPEYEEKVIYQVRKKSNSDELIPIEDLDEYIYVPTSISPPVNNLEEPFKSLLRKNISSGETIILEDIHFLRGRSTLNPESIPLVKRVIEILQARPNVHFEIHGHVCCIDPRFEDALDRNTMRSDLSYARAKLIYRILLEYQIEPQRMAYRGFGRTKPLGGTDQEDRRVELYITKVE</sequence>
<keyword evidence="7" id="KW-1185">Reference proteome</keyword>
<accession>W8VP42</accession>
<dbReference type="Gene3D" id="3.30.1330.60">
    <property type="entry name" value="OmpA-like domain"/>
    <property type="match status" value="2"/>
</dbReference>
<keyword evidence="2 4" id="KW-0472">Membrane</keyword>
<name>W8VP42_9FLAO</name>
<dbReference type="HOGENOM" id="CLU_078501_0_0_10"/>
<dbReference type="GO" id="GO:0009279">
    <property type="term" value="C:cell outer membrane"/>
    <property type="evidence" value="ECO:0007669"/>
    <property type="project" value="UniProtKB-SubCell"/>
</dbReference>
<feature type="domain" description="OmpA-like" evidence="5">
    <location>
        <begin position="219"/>
        <end position="337"/>
    </location>
</feature>
<dbReference type="PRINTS" id="PR01021">
    <property type="entry name" value="OMPADOMAIN"/>
</dbReference>
<evidence type="ECO:0000256" key="2">
    <source>
        <dbReference type="ARBA" id="ARBA00023136"/>
    </source>
</evidence>
<organism evidence="6 7">
    <name type="scientific">Nonlabens marinus S1-08</name>
    <dbReference type="NCBI Taxonomy" id="1454201"/>
    <lineage>
        <taxon>Bacteria</taxon>
        <taxon>Pseudomonadati</taxon>
        <taxon>Bacteroidota</taxon>
        <taxon>Flavobacteriia</taxon>
        <taxon>Flavobacteriales</taxon>
        <taxon>Flavobacteriaceae</taxon>
        <taxon>Nonlabens</taxon>
    </lineage>
</organism>
<evidence type="ECO:0000256" key="4">
    <source>
        <dbReference type="PROSITE-ProRule" id="PRU00473"/>
    </source>
</evidence>
<dbReference type="InterPro" id="IPR006665">
    <property type="entry name" value="OmpA-like"/>
</dbReference>
<evidence type="ECO:0000256" key="3">
    <source>
        <dbReference type="ARBA" id="ARBA00023237"/>
    </source>
</evidence>
<dbReference type="STRING" id="1454201.NMS_0810"/>
<protein>
    <submittedName>
        <fullName evidence="6">Outer membrane protein</fullName>
    </submittedName>
</protein>
<feature type="domain" description="OmpA-like" evidence="5">
    <location>
        <begin position="16"/>
        <end position="138"/>
    </location>
</feature>
<evidence type="ECO:0000256" key="1">
    <source>
        <dbReference type="ARBA" id="ARBA00004442"/>
    </source>
</evidence>
<evidence type="ECO:0000313" key="7">
    <source>
        <dbReference type="Proteomes" id="UP000031760"/>
    </source>
</evidence>
<dbReference type="KEGG" id="nmf:NMS_0810"/>
<dbReference type="PROSITE" id="PS51123">
    <property type="entry name" value="OMPA_2"/>
    <property type="match status" value="2"/>
</dbReference>
<dbReference type="InterPro" id="IPR050330">
    <property type="entry name" value="Bact_OuterMem_StrucFunc"/>
</dbReference>
<dbReference type="OrthoDB" id="9782229at2"/>
<dbReference type="PANTHER" id="PTHR30329:SF21">
    <property type="entry name" value="LIPOPROTEIN YIAD-RELATED"/>
    <property type="match status" value="1"/>
</dbReference>
<dbReference type="AlphaFoldDB" id="W8VP42"/>
<dbReference type="InterPro" id="IPR006664">
    <property type="entry name" value="OMP_bac"/>
</dbReference>
<dbReference type="Proteomes" id="UP000031760">
    <property type="component" value="Chromosome"/>
</dbReference>
<dbReference type="EMBL" id="AP014548">
    <property type="protein sequence ID" value="BAO54819.1"/>
    <property type="molecule type" value="Genomic_DNA"/>
</dbReference>
<proteinExistence type="predicted"/>
<evidence type="ECO:0000313" key="6">
    <source>
        <dbReference type="EMBL" id="BAO54819.1"/>
    </source>
</evidence>
<dbReference type="RefSeq" id="WP_041495520.1">
    <property type="nucleotide sequence ID" value="NZ_AP014548.1"/>
</dbReference>
<keyword evidence="3" id="KW-0998">Cell outer membrane</keyword>
<dbReference type="SUPFAM" id="SSF103088">
    <property type="entry name" value="OmpA-like"/>
    <property type="match status" value="2"/>
</dbReference>
<dbReference type="InterPro" id="IPR036737">
    <property type="entry name" value="OmpA-like_sf"/>
</dbReference>
<reference evidence="6 7" key="1">
    <citation type="journal article" date="2014" name="Proc. Natl. Acad. Sci. U.S.A.">
        <title>Functional characterization of flavobacteria rhodopsins reveals a unique class of light-driven chloride pump in bacteria.</title>
        <authorList>
            <person name="Yoshizawa S."/>
            <person name="Kumagai Y."/>
            <person name="Kim H."/>
            <person name="Ogura Y."/>
            <person name="Hayashi T."/>
            <person name="Iwasaki W."/>
            <person name="DeLong E.F."/>
            <person name="Kogure K."/>
        </authorList>
    </citation>
    <scope>NUCLEOTIDE SEQUENCE [LARGE SCALE GENOMIC DNA]</scope>
    <source>
        <strain evidence="6 7">S1-08</strain>
    </source>
</reference>